<sequence length="418" mass="47829">MKRNLLYSLLLLSSALVGFTSCNDDEFGDTIFPEVSDKLDPTSATFPLDTFLMANYLIPYNMRFDYKMSDTEVNMEYNLIPASYEKSVDMAVLTKYLWYDVYEAIIDRATGDARDEFFMKRYGPKMIMLVGSPAINEASGTEERGLAEGGVKITLYAVNELDVNNMNDLNDLFFRTMHHEFNHILNQSVAMPDDFQEISSGSYDPMNWQTKEDIVARTSGFITAYASKDYSEDFVEVIANYVVSTPEQWERYLLEATRGYEEVDVNASEITQARNDGTFIMITETTNDVTGRPSVYKVLRYTVERDENGTPLRDDEGNLIYVDSDALDGRALIEQKLAKCREYLMTYFAIDMDDLRREVLGKMYVVDADGNPVMQDDAYINKLLQPTVSDPTVTVIDSLRTQVTRFEDYAEQLQNQQQ</sequence>
<name>A0A9D2UHH6_9BACT</name>
<accession>A0A9D2UHH6</accession>
<dbReference type="InterPro" id="IPR030890">
    <property type="entry name" value="LP_HExxH_w_TonB"/>
</dbReference>
<dbReference type="PROSITE" id="PS51257">
    <property type="entry name" value="PROKAR_LIPOPROTEIN"/>
    <property type="match status" value="1"/>
</dbReference>
<dbReference type="AlphaFoldDB" id="A0A9D2UHH6"/>
<protein>
    <recommendedName>
        <fullName evidence="4">Substrate import-associated zinc metallohydrolase lipoprotein</fullName>
    </recommendedName>
</protein>
<dbReference type="NCBIfam" id="TIGR04549">
    <property type="entry name" value="LP_HExxH_w_tonB"/>
    <property type="match status" value="1"/>
</dbReference>
<dbReference type="EMBL" id="DWUP01000043">
    <property type="protein sequence ID" value="HJD52515.1"/>
    <property type="molecule type" value="Genomic_DNA"/>
</dbReference>
<comment type="caution">
    <text evidence="2">The sequence shown here is derived from an EMBL/GenBank/DDBJ whole genome shotgun (WGS) entry which is preliminary data.</text>
</comment>
<dbReference type="Pfam" id="PF15890">
    <property type="entry name" value="Peptidase_Mx1"/>
    <property type="match status" value="1"/>
</dbReference>
<proteinExistence type="predicted"/>
<evidence type="ECO:0000256" key="1">
    <source>
        <dbReference type="SAM" id="SignalP"/>
    </source>
</evidence>
<feature type="signal peptide" evidence="1">
    <location>
        <begin position="1"/>
        <end position="23"/>
    </location>
</feature>
<organism evidence="2 3">
    <name type="scientific">Candidatus Avibacteroides avistercoris</name>
    <dbReference type="NCBI Taxonomy" id="2840690"/>
    <lineage>
        <taxon>Bacteria</taxon>
        <taxon>Pseudomonadati</taxon>
        <taxon>Bacteroidota</taxon>
        <taxon>Bacteroidia</taxon>
        <taxon>Bacteroidales</taxon>
        <taxon>Bacteroidaceae</taxon>
        <taxon>Bacteroidaceae incertae sedis</taxon>
        <taxon>Candidatus Avibacteroides</taxon>
    </lineage>
</organism>
<evidence type="ECO:0008006" key="4">
    <source>
        <dbReference type="Google" id="ProtNLM"/>
    </source>
</evidence>
<reference evidence="2" key="1">
    <citation type="journal article" date="2021" name="PeerJ">
        <title>Extensive microbial diversity within the chicken gut microbiome revealed by metagenomics and culture.</title>
        <authorList>
            <person name="Gilroy R."/>
            <person name="Ravi A."/>
            <person name="Getino M."/>
            <person name="Pursley I."/>
            <person name="Horton D.L."/>
            <person name="Alikhan N.F."/>
            <person name="Baker D."/>
            <person name="Gharbi K."/>
            <person name="Hall N."/>
            <person name="Watson M."/>
            <person name="Adriaenssens E.M."/>
            <person name="Foster-Nyarko E."/>
            <person name="Jarju S."/>
            <person name="Secka A."/>
            <person name="Antonio M."/>
            <person name="Oren A."/>
            <person name="Chaudhuri R.R."/>
            <person name="La Ragione R."/>
            <person name="Hildebrand F."/>
            <person name="Pallen M.J."/>
        </authorList>
    </citation>
    <scope>NUCLEOTIDE SEQUENCE</scope>
    <source>
        <strain evidence="2">MalCec1-1739</strain>
    </source>
</reference>
<keyword evidence="1" id="KW-0732">Signal</keyword>
<evidence type="ECO:0000313" key="3">
    <source>
        <dbReference type="Proteomes" id="UP000787625"/>
    </source>
</evidence>
<feature type="chain" id="PRO_5039021215" description="Substrate import-associated zinc metallohydrolase lipoprotein" evidence="1">
    <location>
        <begin position="24"/>
        <end position="418"/>
    </location>
</feature>
<gene>
    <name evidence="2" type="ORF">IAA93_02140</name>
</gene>
<dbReference type="Proteomes" id="UP000787625">
    <property type="component" value="Unassembled WGS sequence"/>
</dbReference>
<evidence type="ECO:0000313" key="2">
    <source>
        <dbReference type="EMBL" id="HJD52515.1"/>
    </source>
</evidence>
<dbReference type="Gene3D" id="3.40.390.70">
    <property type="match status" value="1"/>
</dbReference>
<reference evidence="2" key="2">
    <citation type="submission" date="2021-04" db="EMBL/GenBank/DDBJ databases">
        <authorList>
            <person name="Gilroy R."/>
        </authorList>
    </citation>
    <scope>NUCLEOTIDE SEQUENCE</scope>
    <source>
        <strain evidence="2">MalCec1-1739</strain>
    </source>
</reference>